<dbReference type="PANTHER" id="PTHR45023">
    <property type="match status" value="1"/>
</dbReference>
<feature type="region of interest" description="Disordered" evidence="1">
    <location>
        <begin position="1"/>
        <end position="91"/>
    </location>
</feature>
<dbReference type="AlphaFoldDB" id="A0A2N5TK10"/>
<feature type="compositionally biased region" description="Basic and acidic residues" evidence="1">
    <location>
        <begin position="64"/>
        <end position="80"/>
    </location>
</feature>
<evidence type="ECO:0008006" key="4">
    <source>
        <dbReference type="Google" id="ProtNLM"/>
    </source>
</evidence>
<keyword evidence="3" id="KW-1185">Reference proteome</keyword>
<dbReference type="STRING" id="200324.A0A2N5TK10"/>
<dbReference type="OrthoDB" id="2497879at2759"/>
<accession>A0A2N5TK10</accession>
<dbReference type="Proteomes" id="UP000235388">
    <property type="component" value="Unassembled WGS sequence"/>
</dbReference>
<name>A0A2N5TK10_9BASI</name>
<evidence type="ECO:0000313" key="2">
    <source>
        <dbReference type="EMBL" id="PLW25819.1"/>
    </source>
</evidence>
<organism evidence="2 3">
    <name type="scientific">Puccinia coronata f. sp. avenae</name>
    <dbReference type="NCBI Taxonomy" id="200324"/>
    <lineage>
        <taxon>Eukaryota</taxon>
        <taxon>Fungi</taxon>
        <taxon>Dikarya</taxon>
        <taxon>Basidiomycota</taxon>
        <taxon>Pucciniomycotina</taxon>
        <taxon>Pucciniomycetes</taxon>
        <taxon>Pucciniales</taxon>
        <taxon>Pucciniaceae</taxon>
        <taxon>Puccinia</taxon>
    </lineage>
</organism>
<protein>
    <recommendedName>
        <fullName evidence="4">No apical meristem-associated C-terminal domain-containing protein</fullName>
    </recommendedName>
</protein>
<evidence type="ECO:0000313" key="3">
    <source>
        <dbReference type="Proteomes" id="UP000235388"/>
    </source>
</evidence>
<comment type="caution">
    <text evidence="2">The sequence shown here is derived from an EMBL/GenBank/DDBJ whole genome shotgun (WGS) entry which is preliminary data.</text>
</comment>
<reference evidence="2 3" key="1">
    <citation type="submission" date="2017-11" db="EMBL/GenBank/DDBJ databases">
        <title>De novo assembly and phasing of dikaryotic genomes from two isolates of Puccinia coronata f. sp. avenae, the causal agent of oat crown rust.</title>
        <authorList>
            <person name="Miller M.E."/>
            <person name="Zhang Y."/>
            <person name="Omidvar V."/>
            <person name="Sperschneider J."/>
            <person name="Schwessinger B."/>
            <person name="Raley C."/>
            <person name="Palmer J.M."/>
            <person name="Garnica D."/>
            <person name="Upadhyaya N."/>
            <person name="Rathjen J."/>
            <person name="Taylor J.M."/>
            <person name="Park R.F."/>
            <person name="Dodds P.N."/>
            <person name="Hirsch C.D."/>
            <person name="Kianian S.F."/>
            <person name="Figueroa M."/>
        </authorList>
    </citation>
    <scope>NUCLEOTIDE SEQUENCE [LARGE SCALE GENOMIC DNA]</scope>
    <source>
        <strain evidence="2">12NC29</strain>
    </source>
</reference>
<gene>
    <name evidence="2" type="ORF">PCANC_27055</name>
</gene>
<dbReference type="PANTHER" id="PTHR45023:SF4">
    <property type="entry name" value="GLYCINE-RICH PROTEIN-RELATED"/>
    <property type="match status" value="1"/>
</dbReference>
<dbReference type="EMBL" id="PGCJ01000585">
    <property type="protein sequence ID" value="PLW25819.1"/>
    <property type="molecule type" value="Genomic_DNA"/>
</dbReference>
<evidence type="ECO:0000256" key="1">
    <source>
        <dbReference type="SAM" id="MobiDB-lite"/>
    </source>
</evidence>
<sequence>MSGTGARDPNLASPVQNWGPTDSPPDPRNPSRVPPTRYTSKTIASLLQAIDHPLAPTESQEATKTTDQEKKPKKDDEKAKKPPNWRIEEDQSLCTSWINTSKDATVGTDQTKMAFWDRIHLINRMEKCSRELVPITKDRRQGKSRASINGETAGVHLVTCWCQPLKCDPGPLAAS</sequence>
<proteinExistence type="predicted"/>